<evidence type="ECO:0000259" key="1">
    <source>
        <dbReference type="Pfam" id="PF18914"/>
    </source>
</evidence>
<accession>A0A9X8GRS3</accession>
<gene>
    <name evidence="2" type="ORF">D3H34_32200</name>
</gene>
<name>A0A9X8GRS3_9BURK</name>
<dbReference type="EMBL" id="QXMN01000174">
    <property type="protein sequence ID" value="RIX71254.1"/>
    <property type="molecule type" value="Genomic_DNA"/>
</dbReference>
<dbReference type="AlphaFoldDB" id="A0A9X8GRS3"/>
<feature type="domain" description="DUF5666" evidence="1">
    <location>
        <begin position="2"/>
        <end position="47"/>
    </location>
</feature>
<feature type="domain" description="DUF5666" evidence="1">
    <location>
        <begin position="196"/>
        <end position="257"/>
    </location>
</feature>
<sequence>MVFGQTVKVNAATVFEGITFNSIVAGDILEVHGFADSTGVVTASRIENEGQTSEFKLRGVISNHDAVARTFRIGAAVFNYSSTPTDRLPSGPLANGLFVRVRTTTLANPGGQWLVTRIELRSPIDDCDESEVEGILLQSGTSFSINGLPIDVSRLPPGTVLPVNQRVEAEGAIVNGVLVVSKIEREDDDQAEVDVRGTVSAFNAASQTFVVRGVTFHYTLGSIREEDGTIAANLTNGAAIRVKGRLASGGTVEATEIDFRP</sequence>
<dbReference type="Proteomes" id="UP000265619">
    <property type="component" value="Unassembled WGS sequence"/>
</dbReference>
<reference evidence="2 3" key="1">
    <citation type="submission" date="2018-09" db="EMBL/GenBank/DDBJ databases">
        <title>Acidovorax cavernicola nov. sp. isolated from Gruta de las Maravillas (Aracena, Spain).</title>
        <authorList>
            <person name="Jurado V."/>
            <person name="Gutierrez-Patricio S."/>
            <person name="Gonzalez-Pimentel J.L."/>
            <person name="Miller A.Z."/>
            <person name="Laiz L."/>
            <person name="Saiz-Jimenez C."/>
        </authorList>
    </citation>
    <scope>NUCLEOTIDE SEQUENCE [LARGE SCALE GENOMIC DNA]</scope>
    <source>
        <strain evidence="2 3">1011MAR4D40.2</strain>
    </source>
</reference>
<keyword evidence="3" id="KW-1185">Reference proteome</keyword>
<dbReference type="InterPro" id="IPR043724">
    <property type="entry name" value="DUF5666"/>
</dbReference>
<proteinExistence type="predicted"/>
<evidence type="ECO:0000313" key="2">
    <source>
        <dbReference type="EMBL" id="RIX71254.1"/>
    </source>
</evidence>
<comment type="caution">
    <text evidence="2">The sequence shown here is derived from an EMBL/GenBank/DDBJ whole genome shotgun (WGS) entry which is preliminary data.</text>
</comment>
<evidence type="ECO:0000313" key="3">
    <source>
        <dbReference type="Proteomes" id="UP000265619"/>
    </source>
</evidence>
<protein>
    <recommendedName>
        <fullName evidence="1">DUF5666 domain-containing protein</fullName>
    </recommendedName>
</protein>
<organism evidence="2 3">
    <name type="scientific">Acidovorax cavernicola</name>
    <dbReference type="NCBI Taxonomy" id="1675792"/>
    <lineage>
        <taxon>Bacteria</taxon>
        <taxon>Pseudomonadati</taxon>
        <taxon>Pseudomonadota</taxon>
        <taxon>Betaproteobacteria</taxon>
        <taxon>Burkholderiales</taxon>
        <taxon>Comamonadaceae</taxon>
        <taxon>Acidovorax</taxon>
    </lineage>
</organism>
<dbReference type="Pfam" id="PF18914">
    <property type="entry name" value="DUF5666"/>
    <property type="match status" value="2"/>
</dbReference>